<feature type="region of interest" description="Disordered" evidence="1">
    <location>
        <begin position="642"/>
        <end position="715"/>
    </location>
</feature>
<dbReference type="AlphaFoldDB" id="A0A6A6GFN9"/>
<proteinExistence type="predicted"/>
<dbReference type="Proteomes" id="UP000799538">
    <property type="component" value="Unassembled WGS sequence"/>
</dbReference>
<evidence type="ECO:0000313" key="3">
    <source>
        <dbReference type="Proteomes" id="UP000799538"/>
    </source>
</evidence>
<feature type="compositionally biased region" description="Low complexity" evidence="1">
    <location>
        <begin position="261"/>
        <end position="271"/>
    </location>
</feature>
<gene>
    <name evidence="2" type="ORF">BDZ85DRAFT_318448</name>
</gene>
<keyword evidence="3" id="KW-1185">Reference proteome</keyword>
<feature type="compositionally biased region" description="Polar residues" evidence="1">
    <location>
        <begin position="38"/>
        <end position="55"/>
    </location>
</feature>
<organism evidence="2 3">
    <name type="scientific">Elsinoe ampelina</name>
    <dbReference type="NCBI Taxonomy" id="302913"/>
    <lineage>
        <taxon>Eukaryota</taxon>
        <taxon>Fungi</taxon>
        <taxon>Dikarya</taxon>
        <taxon>Ascomycota</taxon>
        <taxon>Pezizomycotina</taxon>
        <taxon>Dothideomycetes</taxon>
        <taxon>Dothideomycetidae</taxon>
        <taxon>Myriangiales</taxon>
        <taxon>Elsinoaceae</taxon>
        <taxon>Elsinoe</taxon>
    </lineage>
</organism>
<evidence type="ECO:0000313" key="2">
    <source>
        <dbReference type="EMBL" id="KAF2224525.1"/>
    </source>
</evidence>
<reference evidence="3" key="1">
    <citation type="journal article" date="2020" name="Stud. Mycol.">
        <title>101 Dothideomycetes genomes: A test case for predicting lifestyles and emergence of pathogens.</title>
        <authorList>
            <person name="Haridas S."/>
            <person name="Albert R."/>
            <person name="Binder M."/>
            <person name="Bloem J."/>
            <person name="LaButti K."/>
            <person name="Salamov A."/>
            <person name="Andreopoulos B."/>
            <person name="Baker S."/>
            <person name="Barry K."/>
            <person name="Bills G."/>
            <person name="Bluhm B."/>
            <person name="Cannon C."/>
            <person name="Castanera R."/>
            <person name="Culley D."/>
            <person name="Daum C."/>
            <person name="Ezra D."/>
            <person name="Gonzalez J."/>
            <person name="Henrissat B."/>
            <person name="Kuo A."/>
            <person name="Liang C."/>
            <person name="Lipzen A."/>
            <person name="Lutzoni F."/>
            <person name="Magnuson J."/>
            <person name="Mondo S."/>
            <person name="Nolan M."/>
            <person name="Ohm R."/>
            <person name="Pangilinan J."/>
            <person name="Park H.-J."/>
            <person name="Ramirez L."/>
            <person name="Alfaro M."/>
            <person name="Sun H."/>
            <person name="Tritt A."/>
            <person name="Yoshinaga Y."/>
            <person name="Zwiers L.-H."/>
            <person name="Turgeon B."/>
            <person name="Goodwin S."/>
            <person name="Spatafora J."/>
            <person name="Crous P."/>
            <person name="Grigoriev I."/>
        </authorList>
    </citation>
    <scope>NUCLEOTIDE SEQUENCE [LARGE SCALE GENOMIC DNA]</scope>
    <source>
        <strain evidence="3">CECT 20119</strain>
    </source>
</reference>
<dbReference type="EMBL" id="ML992505">
    <property type="protein sequence ID" value="KAF2224525.1"/>
    <property type="molecule type" value="Genomic_DNA"/>
</dbReference>
<evidence type="ECO:0000256" key="1">
    <source>
        <dbReference type="SAM" id="MobiDB-lite"/>
    </source>
</evidence>
<accession>A0A6A6GFN9</accession>
<feature type="compositionally biased region" description="Polar residues" evidence="1">
    <location>
        <begin position="70"/>
        <end position="89"/>
    </location>
</feature>
<feature type="compositionally biased region" description="Basic and acidic residues" evidence="1">
    <location>
        <begin position="284"/>
        <end position="293"/>
    </location>
</feature>
<feature type="compositionally biased region" description="Acidic residues" evidence="1">
    <location>
        <begin position="272"/>
        <end position="283"/>
    </location>
</feature>
<name>A0A6A6GFN9_9PEZI</name>
<protein>
    <submittedName>
        <fullName evidence="2">Uncharacterized protein</fullName>
    </submittedName>
</protein>
<feature type="region of interest" description="Disordered" evidence="1">
    <location>
        <begin position="1"/>
        <end position="365"/>
    </location>
</feature>
<feature type="compositionally biased region" description="Basic and acidic residues" evidence="1">
    <location>
        <begin position="90"/>
        <end position="117"/>
    </location>
</feature>
<sequence length="839" mass="92367">MATRARPRVRGGVVPQPESLNGNRKRRREEEADDNTSEPDSPSRQLNEEQAQSQSRLKKPRSAGKPHVLFNQTLNGAGHQTRSKAATEQQRPRRSDRDAAKQAIEKTHRQYSKDKTEAFSPKASRSDLPGGSRLSSGKLPSIDRSKFRAKAPTKTADVEAPKKARGRPQKKPQGPRAAAVPIEEPSTSQQRAAQRSREAAANPQALPGPNKSKSKQMPSLVRRTVSGGAQTSDGSDSSHESDADDDNIDDATRNPDAASINGGENPPANGAGEEEEYVPEDENGEGKEDGERDGQEEEKDVESEEESVADGDAGVPDPKQATNGRPSGTPSSPPQQQDEDSDSEAGGSEVGSSEDENSAAPNNDVFQIPAGRSHWWYGTHNNLYTALHFAKELAQNDYPKGRMAASLCPTIDDVLAQLTALDRGTPLSQPTLDILSEIDQRAIEYLRQRPLPRDSLSSAKKTLDNIAHAIVPRLVKLAIRLLNLFSDTPVLTKSQLAIVVDVIALISGCKEKVEALKRMHKASITVRQKLGRLHSNIPGPLKTFNKELKRLEAREEAALARAMATDPSRIRESERYQREREAIEAPLRAWRAHWLALHVDRREAETANFLRFLPRNKVNLLQDIPIDRVATREQPWIIAYRASLPSPRPDPGPSSGPRSSQPPNSTPPPPTPELDANGDPFERVQDLTPRRTPRPRNPTLEPERGTGDGISSWSDESVARHFATLSYSGPEWTSAQDEALLTAMERHHDDAEGGDDDGQGEARWRGVIRDTCSPARDERTGGWTDGPLVAFTVAEIVERGVWWRDMLWLDGERHEKGGRLEGWVKRVRDVRVRPGGGEA</sequence>
<dbReference type="OrthoDB" id="3936405at2759"/>
<feature type="compositionally biased region" description="Low complexity" evidence="1">
    <location>
        <begin position="326"/>
        <end position="336"/>
    </location>
</feature>
<feature type="compositionally biased region" description="Acidic residues" evidence="1">
    <location>
        <begin position="294"/>
        <end position="309"/>
    </location>
</feature>
<feature type="compositionally biased region" description="Basic and acidic residues" evidence="1">
    <location>
        <begin position="680"/>
        <end position="689"/>
    </location>
</feature>